<keyword evidence="2" id="KW-1185">Reference proteome</keyword>
<dbReference type="InterPro" id="IPR036689">
    <property type="entry name" value="ESAT-6-like_sf"/>
</dbReference>
<dbReference type="SUPFAM" id="SSF140453">
    <property type="entry name" value="EsxAB dimer-like"/>
    <property type="match status" value="1"/>
</dbReference>
<reference evidence="1" key="1">
    <citation type="journal article" date="2023" name="Int. J. Syst. Evol. Microbiol.">
        <title>Streptomyces meridianus sp. nov. isolated from brackish water of the Tagus estuary in Alcochete, Portugal.</title>
        <authorList>
            <person name="Santos J.D.N."/>
            <person name="Klimek D."/>
            <person name="Calusinska M."/>
            <person name="Lobo Da Cunha A."/>
            <person name="Catita J."/>
            <person name="Goncalves H."/>
            <person name="Gonzalez I."/>
            <person name="Reyes F."/>
            <person name="Lage O.M."/>
        </authorList>
    </citation>
    <scope>NUCLEOTIDE SEQUENCE</scope>
    <source>
        <strain evidence="1">MTZ3.1</strain>
    </source>
</reference>
<evidence type="ECO:0000313" key="1">
    <source>
        <dbReference type="EMBL" id="MCM2579843.1"/>
    </source>
</evidence>
<accession>A0ABT0XD40</accession>
<sequence length="109" mass="11883">MPNSEFYVDPAVLKQQGDAFVNIGADFTAASRRLQADLDKLGEPWADADFGDIFGDVYTPIRDGMFTSMDSLGERLETIGDNLNAMGKKYSAADLDGVTTMSQVQRPLV</sequence>
<dbReference type="EMBL" id="JAMQGM010000047">
    <property type="protein sequence ID" value="MCM2579843.1"/>
    <property type="molecule type" value="Genomic_DNA"/>
</dbReference>
<dbReference type="RefSeq" id="WP_251418148.1">
    <property type="nucleotide sequence ID" value="NZ_JAMQGM010000047.1"/>
</dbReference>
<gene>
    <name evidence="1" type="ORF">M1E25_21260</name>
</gene>
<protein>
    <submittedName>
        <fullName evidence="1">WXG100 family type VII secretion target</fullName>
    </submittedName>
</protein>
<organism evidence="1 2">
    <name type="scientific">Streptomyces meridianus</name>
    <dbReference type="NCBI Taxonomy" id="2938945"/>
    <lineage>
        <taxon>Bacteria</taxon>
        <taxon>Bacillati</taxon>
        <taxon>Actinomycetota</taxon>
        <taxon>Actinomycetes</taxon>
        <taxon>Kitasatosporales</taxon>
        <taxon>Streptomycetaceae</taxon>
        <taxon>Streptomyces</taxon>
    </lineage>
</organism>
<dbReference type="Proteomes" id="UP001167160">
    <property type="component" value="Unassembled WGS sequence"/>
</dbReference>
<name>A0ABT0XD40_9ACTN</name>
<dbReference type="Gene3D" id="1.10.287.1060">
    <property type="entry name" value="ESAT-6-like"/>
    <property type="match status" value="1"/>
</dbReference>
<evidence type="ECO:0000313" key="2">
    <source>
        <dbReference type="Proteomes" id="UP001167160"/>
    </source>
</evidence>
<comment type="caution">
    <text evidence="1">The sequence shown here is derived from an EMBL/GenBank/DDBJ whole genome shotgun (WGS) entry which is preliminary data.</text>
</comment>
<proteinExistence type="predicted"/>